<evidence type="ECO:0000313" key="1">
    <source>
        <dbReference type="EMBL" id="KAI3665004.1"/>
    </source>
</evidence>
<keyword evidence="2" id="KW-1185">Reference proteome</keyword>
<proteinExistence type="predicted"/>
<accession>A0ACB8XF77</accession>
<dbReference type="EMBL" id="CM042064">
    <property type="protein sequence ID" value="KAI3665004.1"/>
    <property type="molecule type" value="Genomic_DNA"/>
</dbReference>
<organism evidence="1 2">
    <name type="scientific">Arctium lappa</name>
    <name type="common">Greater burdock</name>
    <name type="synonym">Lappa major</name>
    <dbReference type="NCBI Taxonomy" id="4217"/>
    <lineage>
        <taxon>Eukaryota</taxon>
        <taxon>Viridiplantae</taxon>
        <taxon>Streptophyta</taxon>
        <taxon>Embryophyta</taxon>
        <taxon>Tracheophyta</taxon>
        <taxon>Spermatophyta</taxon>
        <taxon>Magnoliopsida</taxon>
        <taxon>eudicotyledons</taxon>
        <taxon>Gunneridae</taxon>
        <taxon>Pentapetalae</taxon>
        <taxon>asterids</taxon>
        <taxon>campanulids</taxon>
        <taxon>Asterales</taxon>
        <taxon>Asteraceae</taxon>
        <taxon>Carduoideae</taxon>
        <taxon>Cardueae</taxon>
        <taxon>Arctiinae</taxon>
        <taxon>Arctium</taxon>
    </lineage>
</organism>
<name>A0ACB8XF77_ARCLA</name>
<sequence>MSRSSTVSYVGYKVPKLTLKLTLFTKSTTSHAALTSENVTPRAEDDGNGRGLEEVDEDEKNVDKDEEVSKMMEQDDNNDGKWRLGFHILKFISFCGFNPMALDTNVIEKIGRAWPDSWLDIIPALNSIPVPVLQQGLNKVSWLDAQNSMVDFSVSIC</sequence>
<comment type="caution">
    <text evidence="1">The sequence shown here is derived from an EMBL/GenBank/DDBJ whole genome shotgun (WGS) entry which is preliminary data.</text>
</comment>
<dbReference type="Proteomes" id="UP001055879">
    <property type="component" value="Linkage Group LG18"/>
</dbReference>
<gene>
    <name evidence="1" type="ORF">L6452_43620</name>
</gene>
<evidence type="ECO:0000313" key="2">
    <source>
        <dbReference type="Proteomes" id="UP001055879"/>
    </source>
</evidence>
<protein>
    <submittedName>
        <fullName evidence="1">Uncharacterized protein</fullName>
    </submittedName>
</protein>
<reference evidence="1 2" key="2">
    <citation type="journal article" date="2022" name="Mol. Ecol. Resour.">
        <title>The genomes of chicory, endive, great burdock and yacon provide insights into Asteraceae paleo-polyploidization history and plant inulin production.</title>
        <authorList>
            <person name="Fan W."/>
            <person name="Wang S."/>
            <person name="Wang H."/>
            <person name="Wang A."/>
            <person name="Jiang F."/>
            <person name="Liu H."/>
            <person name="Zhao H."/>
            <person name="Xu D."/>
            <person name="Zhang Y."/>
        </authorList>
    </citation>
    <scope>NUCLEOTIDE SEQUENCE [LARGE SCALE GENOMIC DNA]</scope>
    <source>
        <strain evidence="2">cv. Niubang</strain>
    </source>
</reference>
<reference evidence="2" key="1">
    <citation type="journal article" date="2022" name="Mol. Ecol. Resour.">
        <title>The genomes of chicory, endive, great burdock and yacon provide insights into Asteraceae palaeo-polyploidization history and plant inulin production.</title>
        <authorList>
            <person name="Fan W."/>
            <person name="Wang S."/>
            <person name="Wang H."/>
            <person name="Wang A."/>
            <person name="Jiang F."/>
            <person name="Liu H."/>
            <person name="Zhao H."/>
            <person name="Xu D."/>
            <person name="Zhang Y."/>
        </authorList>
    </citation>
    <scope>NUCLEOTIDE SEQUENCE [LARGE SCALE GENOMIC DNA]</scope>
    <source>
        <strain evidence="2">cv. Niubang</strain>
    </source>
</reference>